<comment type="caution">
    <text evidence="3">The sequence shown here is derived from an EMBL/GenBank/DDBJ whole genome shotgun (WGS) entry which is preliminary data.</text>
</comment>
<dbReference type="InterPro" id="IPR036061">
    <property type="entry name" value="CheW-like_dom_sf"/>
</dbReference>
<accession>A0ABT4JYL2</accession>
<proteinExistence type="predicted"/>
<dbReference type="RefSeq" id="WP_269127401.1">
    <property type="nucleotide sequence ID" value="NZ_JAPUBN010000020.1"/>
</dbReference>
<evidence type="ECO:0000313" key="4">
    <source>
        <dbReference type="Proteomes" id="UP001149719"/>
    </source>
</evidence>
<dbReference type="SMART" id="SM00260">
    <property type="entry name" value="CheW"/>
    <property type="match status" value="1"/>
</dbReference>
<dbReference type="PROSITE" id="PS50851">
    <property type="entry name" value="CHEW"/>
    <property type="match status" value="1"/>
</dbReference>
<reference evidence="3" key="1">
    <citation type="submission" date="2022-12" db="EMBL/GenBank/DDBJ databases">
        <title>Marinomonas 15G1-11 sp. nov, isolated from marine algae.</title>
        <authorList>
            <person name="Butt M."/>
            <person name="Choi D.G."/>
            <person name="Kim J.M."/>
            <person name="Lee J.K."/>
            <person name="Baek J.H."/>
            <person name="Jeon C.O."/>
        </authorList>
    </citation>
    <scope>NUCLEOTIDE SEQUENCE</scope>
    <source>
        <strain evidence="3">15G1-11</strain>
    </source>
</reference>
<feature type="region of interest" description="Disordered" evidence="1">
    <location>
        <begin position="37"/>
        <end position="64"/>
    </location>
</feature>
<dbReference type="InterPro" id="IPR002545">
    <property type="entry name" value="CheW-lke_dom"/>
</dbReference>
<dbReference type="Pfam" id="PF01584">
    <property type="entry name" value="CheW"/>
    <property type="match status" value="1"/>
</dbReference>
<organism evidence="3 4">
    <name type="scientific">Marinomonas phaeophyticola</name>
    <dbReference type="NCBI Taxonomy" id="3004091"/>
    <lineage>
        <taxon>Bacteria</taxon>
        <taxon>Pseudomonadati</taxon>
        <taxon>Pseudomonadota</taxon>
        <taxon>Gammaproteobacteria</taxon>
        <taxon>Oceanospirillales</taxon>
        <taxon>Oceanospirillaceae</taxon>
        <taxon>Marinomonas</taxon>
    </lineage>
</organism>
<keyword evidence="4" id="KW-1185">Reference proteome</keyword>
<name>A0ABT4JYL2_9GAMM</name>
<evidence type="ECO:0000256" key="1">
    <source>
        <dbReference type="SAM" id="MobiDB-lite"/>
    </source>
</evidence>
<dbReference type="InterPro" id="IPR014506">
    <property type="entry name" value="UCP020479_CheW"/>
</dbReference>
<evidence type="ECO:0000259" key="2">
    <source>
        <dbReference type="PROSITE" id="PS50851"/>
    </source>
</evidence>
<dbReference type="Proteomes" id="UP001149719">
    <property type="component" value="Unassembled WGS sequence"/>
</dbReference>
<protein>
    <submittedName>
        <fullName evidence="3">Chemotaxis protein CheW</fullName>
    </submittedName>
</protein>
<dbReference type="SUPFAM" id="SSF50341">
    <property type="entry name" value="CheW-like"/>
    <property type="match status" value="1"/>
</dbReference>
<gene>
    <name evidence="3" type="ORF">O1D97_17310</name>
</gene>
<feature type="compositionally biased region" description="Basic and acidic residues" evidence="1">
    <location>
        <begin position="42"/>
        <end position="58"/>
    </location>
</feature>
<evidence type="ECO:0000313" key="3">
    <source>
        <dbReference type="EMBL" id="MCZ2723315.1"/>
    </source>
</evidence>
<dbReference type="PIRSF" id="PIRSF020479">
    <property type="entry name" value="UCP020479_CheW"/>
    <property type="match status" value="1"/>
</dbReference>
<feature type="domain" description="CheW-like" evidence="2">
    <location>
        <begin position="229"/>
        <end position="367"/>
    </location>
</feature>
<sequence>MKEFKSKEEDELIGPQLAVQRYLDELLQEATITHLNDQASADELKNDHDVTENDKNDVTELDADVSADKSSLLSMDRDDSEEIVVSDTEQVEKGSEITSDNVDLEVHDLHENEQVDDHYNYADLDAAFADFESAVHGSDLDNTSTDSEIVSSVDLDESVNALDGVDSDVMESVSLSDMAPAVLDSTQIKQKKLKPAIKSDLDLLKSEDDTINSVPIVSKTDPLPWAKGRFECLLFKVGGLKMAVPLIELGGIQKADASNITPLFGQPNWFLGVATVHDKHIRTVDTALWVMPNHYKGDLKENFKFVIQLDRSDWGLACEVVAEAISLEPSAVKWRSDRSKRPWLAGTVIEHMCAILDVQGFIELLNDPKNGFKAHLK</sequence>
<dbReference type="EMBL" id="JAPUBN010000020">
    <property type="protein sequence ID" value="MCZ2723315.1"/>
    <property type="molecule type" value="Genomic_DNA"/>
</dbReference>